<sequence length="252" mass="26239">MGITVNTNIYSLAARRNIGRSQFELATAVQRFSSGLRINMAKDDAAGIGIAQLSEANARGAAVAQRTLGDGYSRLQIVDGALQTAQQIVQRLRELQLMKVSDTYTSTQKGYLDTEIADLNTEMGAIMDRAKYNGEAAAGSFSVLAGANSETISVGQSVSLGSVSSVSGAATMLDTINTALAKVGAGQSVLEKALSTAMNLEEAQWATYGRAMDADMARETARLTSAQVVQQAGVAALAQANTLPQLALGLLG</sequence>
<gene>
    <name evidence="7" type="ORF">B0D84_00480</name>
    <name evidence="8" type="ORF">C3L24_00375</name>
</gene>
<dbReference type="GO" id="GO:0009288">
    <property type="term" value="C:bacterial-type flagellum"/>
    <property type="evidence" value="ECO:0007669"/>
    <property type="project" value="UniProtKB-SubCell"/>
</dbReference>
<evidence type="ECO:0000313" key="8">
    <source>
        <dbReference type="EMBL" id="PUE05740.1"/>
    </source>
</evidence>
<evidence type="ECO:0000256" key="1">
    <source>
        <dbReference type="ARBA" id="ARBA00005709"/>
    </source>
</evidence>
<dbReference type="EMBL" id="PQCO01000034">
    <property type="protein sequence ID" value="PUE05740.1"/>
    <property type="molecule type" value="Genomic_DNA"/>
</dbReference>
<name>A0A657Q0I8_9GAMM</name>
<evidence type="ECO:0000313" key="7">
    <source>
        <dbReference type="EMBL" id="OQX37604.1"/>
    </source>
</evidence>
<proteinExistence type="inferred from homology"/>
<dbReference type="AlphaFoldDB" id="A0A657Q0I8"/>
<comment type="function">
    <text evidence="4">Flagellin is the subunit protein which polymerizes to form the filaments of bacterial flagella.</text>
</comment>
<keyword evidence="8" id="KW-0282">Flagellum</keyword>
<dbReference type="InterPro" id="IPR001492">
    <property type="entry name" value="Flagellin"/>
</dbReference>
<dbReference type="SUPFAM" id="SSF64518">
    <property type="entry name" value="Phase 1 flagellin"/>
    <property type="match status" value="1"/>
</dbReference>
<feature type="domain" description="Flagellin N-terminal" evidence="5">
    <location>
        <begin position="5"/>
        <end position="135"/>
    </location>
</feature>
<feature type="domain" description="Flagellin C-terminal" evidence="6">
    <location>
        <begin position="172"/>
        <end position="251"/>
    </location>
</feature>
<reference evidence="7 9" key="1">
    <citation type="submission" date="2017-02" db="EMBL/GenBank/DDBJ databases">
        <title>Novel co-symbiosis in the unique lucinid bivalve Phacoides pectinatus.</title>
        <authorList>
            <person name="Lim S.J."/>
            <person name="Davis B.G."/>
            <person name="Gill D.E."/>
            <person name="Engel A.S."/>
            <person name="Anderson L.C."/>
            <person name="Campbell B.J."/>
        </authorList>
    </citation>
    <scope>NUCLEOTIDE SEQUENCE [LARGE SCALE GENOMIC DNA]</scope>
    <source>
        <strain evidence="7">LUC13016_P6</strain>
    </source>
</reference>
<evidence type="ECO:0000259" key="5">
    <source>
        <dbReference type="Pfam" id="PF00669"/>
    </source>
</evidence>
<keyword evidence="2 4" id="KW-0964">Secreted</keyword>
<protein>
    <recommendedName>
        <fullName evidence="4">Flagellin</fullName>
    </recommendedName>
</protein>
<reference evidence="8 10" key="2">
    <citation type="submission" date="2018-01" db="EMBL/GenBank/DDBJ databases">
        <title>Novel co-symbiosis in the lucinid bivalve Phacoides pectinatus.</title>
        <authorList>
            <person name="Lim S.J."/>
            <person name="Davis B.G."/>
            <person name="Gill D.E."/>
            <person name="Engel A.S."/>
            <person name="Anderson L.C."/>
            <person name="Campbell B.J."/>
        </authorList>
    </citation>
    <scope>NUCLEOTIDE SEQUENCE [LARGE SCALE GENOMIC DNA]</scope>
    <source>
        <strain evidence="8">N3_P5</strain>
    </source>
</reference>
<dbReference type="InterPro" id="IPR046358">
    <property type="entry name" value="Flagellin_C"/>
</dbReference>
<dbReference type="GO" id="GO:0005198">
    <property type="term" value="F:structural molecule activity"/>
    <property type="evidence" value="ECO:0007669"/>
    <property type="project" value="UniProtKB-UniRule"/>
</dbReference>
<evidence type="ECO:0000256" key="4">
    <source>
        <dbReference type="RuleBase" id="RU362073"/>
    </source>
</evidence>
<dbReference type="Proteomes" id="UP000250928">
    <property type="component" value="Unassembled WGS sequence"/>
</dbReference>
<evidence type="ECO:0000256" key="3">
    <source>
        <dbReference type="ARBA" id="ARBA00023143"/>
    </source>
</evidence>
<comment type="caution">
    <text evidence="7">The sequence shown here is derived from an EMBL/GenBank/DDBJ whole genome shotgun (WGS) entry which is preliminary data.</text>
</comment>
<evidence type="ECO:0000256" key="2">
    <source>
        <dbReference type="ARBA" id="ARBA00022525"/>
    </source>
</evidence>
<evidence type="ECO:0000313" key="10">
    <source>
        <dbReference type="Proteomes" id="UP000250928"/>
    </source>
</evidence>
<dbReference type="PRINTS" id="PR00207">
    <property type="entry name" value="FLAGELLIN"/>
</dbReference>
<dbReference type="EMBL" id="MUIE01000044">
    <property type="protein sequence ID" value="OQX37604.1"/>
    <property type="molecule type" value="Genomic_DNA"/>
</dbReference>
<dbReference type="InterPro" id="IPR042187">
    <property type="entry name" value="Flagellin_C_sub2"/>
</dbReference>
<dbReference type="InterPro" id="IPR001029">
    <property type="entry name" value="Flagellin_N"/>
</dbReference>
<dbReference type="Proteomes" id="UP000243361">
    <property type="component" value="Unassembled WGS sequence"/>
</dbReference>
<keyword evidence="3 4" id="KW-0975">Bacterial flagellum</keyword>
<keyword evidence="9" id="KW-1185">Reference proteome</keyword>
<comment type="subcellular location">
    <subcellularLocation>
        <location evidence="4">Secreted</location>
    </subcellularLocation>
    <subcellularLocation>
        <location evidence="4">Bacterial flagellum</location>
    </subcellularLocation>
</comment>
<dbReference type="GO" id="GO:0005576">
    <property type="term" value="C:extracellular region"/>
    <property type="evidence" value="ECO:0007669"/>
    <property type="project" value="UniProtKB-SubCell"/>
</dbReference>
<dbReference type="PANTHER" id="PTHR42792">
    <property type="entry name" value="FLAGELLIN"/>
    <property type="match status" value="1"/>
</dbReference>
<dbReference type="Pfam" id="PF00700">
    <property type="entry name" value="Flagellin_C"/>
    <property type="match status" value="1"/>
</dbReference>
<accession>A0A657Q0I8</accession>
<dbReference type="Gene3D" id="1.20.1330.10">
    <property type="entry name" value="f41 fragment of flagellin, N-terminal domain"/>
    <property type="match status" value="1"/>
</dbReference>
<dbReference type="PANTHER" id="PTHR42792:SF2">
    <property type="entry name" value="FLAGELLIN"/>
    <property type="match status" value="1"/>
</dbReference>
<keyword evidence="8" id="KW-0969">Cilium</keyword>
<evidence type="ECO:0000259" key="6">
    <source>
        <dbReference type="Pfam" id="PF00700"/>
    </source>
</evidence>
<keyword evidence="8" id="KW-0966">Cell projection</keyword>
<evidence type="ECO:0000313" key="9">
    <source>
        <dbReference type="Proteomes" id="UP000243361"/>
    </source>
</evidence>
<organism evidence="7 9">
    <name type="scientific">Candidatus Sedimenticola endophacoides</name>
    <dbReference type="NCBI Taxonomy" id="2548426"/>
    <lineage>
        <taxon>Bacteria</taxon>
        <taxon>Pseudomonadati</taxon>
        <taxon>Pseudomonadota</taxon>
        <taxon>Gammaproteobacteria</taxon>
        <taxon>Chromatiales</taxon>
        <taxon>Sedimenticolaceae</taxon>
        <taxon>Sedimenticola</taxon>
    </lineage>
</organism>
<dbReference type="Gene3D" id="6.10.10.10">
    <property type="entry name" value="Flagellar export chaperone, C-terminal domain"/>
    <property type="match status" value="1"/>
</dbReference>
<dbReference type="Pfam" id="PF00669">
    <property type="entry name" value="Flagellin_N"/>
    <property type="match status" value="1"/>
</dbReference>
<comment type="similarity">
    <text evidence="1 4">Belongs to the bacterial flagellin family.</text>
</comment>